<organism evidence="1">
    <name type="scientific">Arundo donax</name>
    <name type="common">Giant reed</name>
    <name type="synonym">Donax arundinaceus</name>
    <dbReference type="NCBI Taxonomy" id="35708"/>
    <lineage>
        <taxon>Eukaryota</taxon>
        <taxon>Viridiplantae</taxon>
        <taxon>Streptophyta</taxon>
        <taxon>Embryophyta</taxon>
        <taxon>Tracheophyta</taxon>
        <taxon>Spermatophyta</taxon>
        <taxon>Magnoliopsida</taxon>
        <taxon>Liliopsida</taxon>
        <taxon>Poales</taxon>
        <taxon>Poaceae</taxon>
        <taxon>PACMAD clade</taxon>
        <taxon>Arundinoideae</taxon>
        <taxon>Arundineae</taxon>
        <taxon>Arundo</taxon>
    </lineage>
</organism>
<name>A0A0A9U1Z4_ARUDO</name>
<sequence>MISLNVPELNIEITKLNSLHNSRCYITLLRIDSGCISLLALLLRFRCSIIY</sequence>
<evidence type="ECO:0000313" key="1">
    <source>
        <dbReference type="EMBL" id="JAD22841.1"/>
    </source>
</evidence>
<accession>A0A0A9U1Z4</accession>
<dbReference type="EMBL" id="GBRH01275054">
    <property type="protein sequence ID" value="JAD22841.1"/>
    <property type="molecule type" value="Transcribed_RNA"/>
</dbReference>
<proteinExistence type="predicted"/>
<protein>
    <submittedName>
        <fullName evidence="1">Uncharacterized protein</fullName>
    </submittedName>
</protein>
<reference evidence="1" key="1">
    <citation type="submission" date="2014-09" db="EMBL/GenBank/DDBJ databases">
        <authorList>
            <person name="Magalhaes I.L.F."/>
            <person name="Oliveira U."/>
            <person name="Santos F.R."/>
            <person name="Vidigal T.H.D.A."/>
            <person name="Brescovit A.D."/>
            <person name="Santos A.J."/>
        </authorList>
    </citation>
    <scope>NUCLEOTIDE SEQUENCE</scope>
    <source>
        <tissue evidence="1">Shoot tissue taken approximately 20 cm above the soil surface</tissue>
    </source>
</reference>
<reference evidence="1" key="2">
    <citation type="journal article" date="2015" name="Data Brief">
        <title>Shoot transcriptome of the giant reed, Arundo donax.</title>
        <authorList>
            <person name="Barrero R.A."/>
            <person name="Guerrero F.D."/>
            <person name="Moolhuijzen P."/>
            <person name="Goolsby J.A."/>
            <person name="Tidwell J."/>
            <person name="Bellgard S.E."/>
            <person name="Bellgard M.I."/>
        </authorList>
    </citation>
    <scope>NUCLEOTIDE SEQUENCE</scope>
    <source>
        <tissue evidence="1">Shoot tissue taken approximately 20 cm above the soil surface</tissue>
    </source>
</reference>
<dbReference type="AlphaFoldDB" id="A0A0A9U1Z4"/>